<evidence type="ECO:0000256" key="1">
    <source>
        <dbReference type="SAM" id="MobiDB-lite"/>
    </source>
</evidence>
<feature type="compositionally biased region" description="Polar residues" evidence="1">
    <location>
        <begin position="313"/>
        <end position="340"/>
    </location>
</feature>
<evidence type="ECO:0000313" key="2">
    <source>
        <dbReference type="EMBL" id="JAS24569.1"/>
    </source>
</evidence>
<feature type="compositionally biased region" description="Basic and acidic residues" evidence="1">
    <location>
        <begin position="29"/>
        <end position="38"/>
    </location>
</feature>
<name>A0A1B6DFV7_9HEMI</name>
<proteinExistence type="predicted"/>
<reference evidence="2" key="1">
    <citation type="submission" date="2015-12" db="EMBL/GenBank/DDBJ databases">
        <title>De novo transcriptome assembly of four potential Pierce s Disease insect vectors from Arizona vineyards.</title>
        <authorList>
            <person name="Tassone E.E."/>
        </authorList>
    </citation>
    <scope>NUCLEOTIDE SEQUENCE</scope>
</reference>
<feature type="compositionally biased region" description="Polar residues" evidence="1">
    <location>
        <begin position="183"/>
        <end position="201"/>
    </location>
</feature>
<protein>
    <submittedName>
        <fullName evidence="2">Uncharacterized protein</fullName>
    </submittedName>
</protein>
<feature type="compositionally biased region" description="Low complexity" evidence="1">
    <location>
        <begin position="290"/>
        <end position="312"/>
    </location>
</feature>
<feature type="region of interest" description="Disordered" evidence="1">
    <location>
        <begin position="183"/>
        <end position="207"/>
    </location>
</feature>
<dbReference type="EMBL" id="GEDC01012729">
    <property type="protein sequence ID" value="JAS24569.1"/>
    <property type="molecule type" value="Transcribed_RNA"/>
</dbReference>
<feature type="region of interest" description="Disordered" evidence="1">
    <location>
        <begin position="246"/>
        <end position="340"/>
    </location>
</feature>
<gene>
    <name evidence="2" type="ORF">g.26492</name>
</gene>
<feature type="compositionally biased region" description="Basic residues" evidence="1">
    <location>
        <begin position="1"/>
        <end position="12"/>
    </location>
</feature>
<dbReference type="AlphaFoldDB" id="A0A1B6DFV7"/>
<accession>A0A1B6DFV7</accession>
<feature type="compositionally biased region" description="Basic residues" evidence="1">
    <location>
        <begin position="252"/>
        <end position="264"/>
    </location>
</feature>
<feature type="region of interest" description="Disordered" evidence="1">
    <location>
        <begin position="1"/>
        <end position="38"/>
    </location>
</feature>
<sequence length="643" mass="70674">MGKKARKTRWRRLPIGGSEEDGGISLEPSEQKSTEEQRITFNEDEYTKITTPRQDVLFKKGYFGRKRVTNTTDVQEVHSTDSVESESYVNEEPQYVYAAPAGYVDPTGAVYYVNGNTYETYDPYTGTITVVVGPPPQYPPGNHPVLAAIPCQPVPLQPIEWFNPPTPWCYSYSKRKRYSTDSQNCSAQSSESTGPPGSPQESVEECAGPVFPPPQYVYPGYMFGAPMYNMNGVTVQGVIPQNQVPPIDLTASKRRKKRRRRRRGGVTDEGSESSCEEALSCEVNGSQSEASSDANGSHSGASSDAGQGSSCSKTNSDSGINTDPTPNSGSNSPPINECQNHSDISHLDAVYDQHTSLPILGEETNCSSCNDDTTIISEDSIESGTKSFVSLKGDSVTPDAQKHHIHTEDKLLFETIDTVENEVTQPITVTKSLPTNLSPETNISAVSNDIESLSTEICKSQNESYIESCVEKSQDLSESEVQGIFVNECIESSAEENDLVIETESTEKLHSTQLHMQNISNATCESLEVNTDKTNIIGTEQENVAIQLNLQKEEKEVESNISNLPKIEIIDVVDFSLDYKILTGEKEPSLPKEENIISANINKFEENNKKLTPELNCSRFPTCHDVGTPIPPPRRKKITMSSS</sequence>
<organism evidence="2">
    <name type="scientific">Clastoptera arizonana</name>
    <name type="common">Arizona spittle bug</name>
    <dbReference type="NCBI Taxonomy" id="38151"/>
    <lineage>
        <taxon>Eukaryota</taxon>
        <taxon>Metazoa</taxon>
        <taxon>Ecdysozoa</taxon>
        <taxon>Arthropoda</taxon>
        <taxon>Hexapoda</taxon>
        <taxon>Insecta</taxon>
        <taxon>Pterygota</taxon>
        <taxon>Neoptera</taxon>
        <taxon>Paraneoptera</taxon>
        <taxon>Hemiptera</taxon>
        <taxon>Auchenorrhyncha</taxon>
        <taxon>Cercopoidea</taxon>
        <taxon>Clastopteridae</taxon>
        <taxon>Clastoptera</taxon>
    </lineage>
</organism>